<dbReference type="InterPro" id="IPR037185">
    <property type="entry name" value="EmrE-like"/>
</dbReference>
<evidence type="ECO:0000259" key="4">
    <source>
        <dbReference type="Pfam" id="PF00892"/>
    </source>
</evidence>
<feature type="domain" description="EamA" evidence="4">
    <location>
        <begin position="3"/>
        <end position="140"/>
    </location>
</feature>
<feature type="transmembrane region" description="Helical" evidence="3">
    <location>
        <begin position="214"/>
        <end position="232"/>
    </location>
</feature>
<feature type="transmembrane region" description="Helical" evidence="3">
    <location>
        <begin position="94"/>
        <end position="117"/>
    </location>
</feature>
<keyword evidence="3" id="KW-0472">Membrane</keyword>
<feature type="transmembrane region" description="Helical" evidence="3">
    <location>
        <begin position="184"/>
        <end position="202"/>
    </location>
</feature>
<dbReference type="PANTHER" id="PTHR22911:SF79">
    <property type="entry name" value="MOBA-LIKE NTP TRANSFERASE DOMAIN-CONTAINING PROTEIN"/>
    <property type="match status" value="1"/>
</dbReference>
<feature type="transmembrane region" description="Helical" evidence="3">
    <location>
        <begin position="268"/>
        <end position="287"/>
    </location>
</feature>
<dbReference type="Gene3D" id="1.10.3730.20">
    <property type="match status" value="1"/>
</dbReference>
<dbReference type="OrthoDB" id="9787117at2"/>
<protein>
    <submittedName>
        <fullName evidence="5">Drug/metabolite transporter, DME family</fullName>
    </submittedName>
</protein>
<keyword evidence="6" id="KW-1185">Reference proteome</keyword>
<evidence type="ECO:0000256" key="3">
    <source>
        <dbReference type="SAM" id="Phobius"/>
    </source>
</evidence>
<dbReference type="STRING" id="1236220.SAMN04488112_102109"/>
<feature type="transmembrane region" description="Helical" evidence="3">
    <location>
        <begin position="68"/>
        <end position="88"/>
    </location>
</feature>
<dbReference type="EMBL" id="FMZA01000002">
    <property type="protein sequence ID" value="SDC02698.1"/>
    <property type="molecule type" value="Genomic_DNA"/>
</dbReference>
<dbReference type="RefSeq" id="WP_091566036.1">
    <property type="nucleotide sequence ID" value="NZ_FMZA01000002.1"/>
</dbReference>
<dbReference type="AlphaFoldDB" id="A0A1G6I8D3"/>
<reference evidence="5 6" key="1">
    <citation type="submission" date="2016-10" db="EMBL/GenBank/DDBJ databases">
        <authorList>
            <person name="de Groot N.N."/>
        </authorList>
    </citation>
    <scope>NUCLEOTIDE SEQUENCE [LARGE SCALE GENOMIC DNA]</scope>
    <source>
        <strain evidence="5 6">DSM 45514</strain>
    </source>
</reference>
<name>A0A1G6I8D3_9BACL</name>
<dbReference type="InterPro" id="IPR000620">
    <property type="entry name" value="EamA_dom"/>
</dbReference>
<keyword evidence="3" id="KW-1133">Transmembrane helix</keyword>
<feature type="domain" description="EamA" evidence="4">
    <location>
        <begin position="155"/>
        <end position="284"/>
    </location>
</feature>
<keyword evidence="3" id="KW-0812">Transmembrane</keyword>
<evidence type="ECO:0000313" key="6">
    <source>
        <dbReference type="Proteomes" id="UP000199387"/>
    </source>
</evidence>
<sequence>MRTGTLWVGLGAFLWGTAGLAGKVLTLRHGMDPLVIGAWRLAVSVPFLIAAAMWEAKQTASPPPGRRVRWHLLFGLAVAGYQASYFTAVDRTQVATATMLAVCTAPLLVAVFARAFLRERIGPHTGAALASGVLGTVLLIGVGSFQGLAQVQYLSGNLLALFAACCYAGYTLVGKHLLSGLPPFRVLAITFTLGAIFLSPFLQLPEPSLEAGLLLLYVGLVPTALAYLFYMYGLKRIPASRASVIALMEPLTAAILAVFLLGEGLTPVGWLGAALLLASFVLVSVGAERGAGAHQSRGFESGVDGE</sequence>
<feature type="transmembrane region" description="Helical" evidence="3">
    <location>
        <begin position="37"/>
        <end position="56"/>
    </location>
</feature>
<evidence type="ECO:0000313" key="5">
    <source>
        <dbReference type="EMBL" id="SDC02698.1"/>
    </source>
</evidence>
<evidence type="ECO:0000256" key="1">
    <source>
        <dbReference type="ARBA" id="ARBA00004127"/>
    </source>
</evidence>
<feature type="transmembrane region" description="Helical" evidence="3">
    <location>
        <begin position="154"/>
        <end position="172"/>
    </location>
</feature>
<dbReference type="PANTHER" id="PTHR22911">
    <property type="entry name" value="ACYL-MALONYL CONDENSING ENZYME-RELATED"/>
    <property type="match status" value="1"/>
</dbReference>
<proteinExistence type="inferred from homology"/>
<organism evidence="5 6">
    <name type="scientific">Melghirimyces thermohalophilus</name>
    <dbReference type="NCBI Taxonomy" id="1236220"/>
    <lineage>
        <taxon>Bacteria</taxon>
        <taxon>Bacillati</taxon>
        <taxon>Bacillota</taxon>
        <taxon>Bacilli</taxon>
        <taxon>Bacillales</taxon>
        <taxon>Thermoactinomycetaceae</taxon>
        <taxon>Melghirimyces</taxon>
    </lineage>
</organism>
<comment type="subcellular location">
    <subcellularLocation>
        <location evidence="1">Endomembrane system</location>
        <topology evidence="1">Multi-pass membrane protein</topology>
    </subcellularLocation>
</comment>
<evidence type="ECO:0000256" key="2">
    <source>
        <dbReference type="ARBA" id="ARBA00007362"/>
    </source>
</evidence>
<feature type="transmembrane region" description="Helical" evidence="3">
    <location>
        <begin position="244"/>
        <end position="262"/>
    </location>
</feature>
<dbReference type="Pfam" id="PF00892">
    <property type="entry name" value="EamA"/>
    <property type="match status" value="2"/>
</dbReference>
<accession>A0A1G6I8D3</accession>
<feature type="transmembrane region" description="Helical" evidence="3">
    <location>
        <begin position="129"/>
        <end position="148"/>
    </location>
</feature>
<comment type="similarity">
    <text evidence="2">Belongs to the EamA transporter family.</text>
</comment>
<dbReference type="Proteomes" id="UP000199387">
    <property type="component" value="Unassembled WGS sequence"/>
</dbReference>
<dbReference type="SUPFAM" id="SSF103481">
    <property type="entry name" value="Multidrug resistance efflux transporter EmrE"/>
    <property type="match status" value="2"/>
</dbReference>
<dbReference type="GO" id="GO:0016020">
    <property type="term" value="C:membrane"/>
    <property type="evidence" value="ECO:0007669"/>
    <property type="project" value="InterPro"/>
</dbReference>
<gene>
    <name evidence="5" type="ORF">SAMN04488112_102109</name>
</gene>